<evidence type="ECO:0000313" key="2">
    <source>
        <dbReference type="Proteomes" id="UP000641646"/>
    </source>
</evidence>
<organism evidence="1 2">
    <name type="scientific">Aerosakkonema funiforme FACHB-1375</name>
    <dbReference type="NCBI Taxonomy" id="2949571"/>
    <lineage>
        <taxon>Bacteria</taxon>
        <taxon>Bacillati</taxon>
        <taxon>Cyanobacteriota</taxon>
        <taxon>Cyanophyceae</taxon>
        <taxon>Oscillatoriophycideae</taxon>
        <taxon>Aerosakkonematales</taxon>
        <taxon>Aerosakkonemataceae</taxon>
        <taxon>Aerosakkonema</taxon>
    </lineage>
</organism>
<dbReference type="AlphaFoldDB" id="A0A926VHC5"/>
<accession>A0A926VHC5</accession>
<dbReference type="Pfam" id="PF11209">
    <property type="entry name" value="LmeA"/>
    <property type="match status" value="1"/>
</dbReference>
<gene>
    <name evidence="1" type="ORF">H6G03_22235</name>
</gene>
<protein>
    <submittedName>
        <fullName evidence="1">DUF2993 domain-containing protein</fullName>
    </submittedName>
</protein>
<comment type="caution">
    <text evidence="1">The sequence shown here is derived from an EMBL/GenBank/DDBJ whole genome shotgun (WGS) entry which is preliminary data.</text>
</comment>
<keyword evidence="2" id="KW-1185">Reference proteome</keyword>
<reference evidence="1" key="2">
    <citation type="submission" date="2020-08" db="EMBL/GenBank/DDBJ databases">
        <authorList>
            <person name="Chen M."/>
            <person name="Teng W."/>
            <person name="Zhao L."/>
            <person name="Hu C."/>
            <person name="Zhou Y."/>
            <person name="Han B."/>
            <person name="Song L."/>
            <person name="Shu W."/>
        </authorList>
    </citation>
    <scope>NUCLEOTIDE SEQUENCE</scope>
    <source>
        <strain evidence="1">FACHB-1375</strain>
    </source>
</reference>
<dbReference type="EMBL" id="JACJPW010000063">
    <property type="protein sequence ID" value="MBD2183748.1"/>
    <property type="molecule type" value="Genomic_DNA"/>
</dbReference>
<reference evidence="1" key="1">
    <citation type="journal article" date="2015" name="ISME J.">
        <title>Draft Genome Sequence of Streptomyces incarnatus NRRL8089, which Produces the Nucleoside Antibiotic Sinefungin.</title>
        <authorList>
            <person name="Oshima K."/>
            <person name="Hattori M."/>
            <person name="Shimizu H."/>
            <person name="Fukuda K."/>
            <person name="Nemoto M."/>
            <person name="Inagaki K."/>
            <person name="Tamura T."/>
        </authorList>
    </citation>
    <scope>NUCLEOTIDE SEQUENCE</scope>
    <source>
        <strain evidence="1">FACHB-1375</strain>
    </source>
</reference>
<dbReference type="RefSeq" id="WP_190468734.1">
    <property type="nucleotide sequence ID" value="NZ_JACJPW010000063.1"/>
</dbReference>
<proteinExistence type="predicted"/>
<dbReference type="Proteomes" id="UP000641646">
    <property type="component" value="Unassembled WGS sequence"/>
</dbReference>
<sequence>MELFTLLLSGLLGFLSPVGFVVDSVAQNVIRSRMEKVEQLQVRVDNAPSHQLIQGKVERVRIAGRGLWVTPDFRIAALEMETDPLNFNIQRLRQRSELPPVEGNQSQRLPSGALRQPIQAGLRFVLTQDDVNKLLASPTVTARLRNLGSGFLGNMGGQQAQAYEFVNPRVEFLADNRVRFQVALQEKGEGADKQTNPKQLNLKVESGLGVVSGRQIQLISPTASINDSALPAFLIGPIAETISEQFDFRKLEDAGITARLLQLNIKPQQMEIAAFVRIKPDSLPQTDKK</sequence>
<name>A0A926VHC5_9CYAN</name>
<dbReference type="InterPro" id="IPR021373">
    <property type="entry name" value="DUF2993"/>
</dbReference>
<evidence type="ECO:0000313" key="1">
    <source>
        <dbReference type="EMBL" id="MBD2183748.1"/>
    </source>
</evidence>